<dbReference type="AlphaFoldDB" id="A0AAE4MBQ8"/>
<dbReference type="InterPro" id="IPR007401">
    <property type="entry name" value="DUF454"/>
</dbReference>
<dbReference type="Proteomes" id="UP001273136">
    <property type="component" value="Unassembled WGS sequence"/>
</dbReference>
<proteinExistence type="predicted"/>
<reference evidence="2" key="1">
    <citation type="submission" date="2023-06" db="EMBL/GenBank/DDBJ databases">
        <title>Genome sequence of Methancorpusculaceae sp. Ag1.</title>
        <authorList>
            <person name="Protasov E."/>
            <person name="Platt K."/>
            <person name="Poehlein A."/>
            <person name="Daniel R."/>
            <person name="Brune A."/>
        </authorList>
    </citation>
    <scope>NUCLEOTIDE SEQUENCE</scope>
    <source>
        <strain evidence="2">Ag1</strain>
    </source>
</reference>
<evidence type="ECO:0008006" key="4">
    <source>
        <dbReference type="Google" id="ProtNLM"/>
    </source>
</evidence>
<feature type="transmembrane region" description="Helical" evidence="1">
    <location>
        <begin position="73"/>
        <end position="92"/>
    </location>
</feature>
<dbReference type="EMBL" id="JAWDKA010000005">
    <property type="protein sequence ID" value="MDV0441970.1"/>
    <property type="molecule type" value="Genomic_DNA"/>
</dbReference>
<name>A0AAE4MBQ8_9EURY</name>
<dbReference type="PANTHER" id="PTHR35813:SF1">
    <property type="entry name" value="INNER MEMBRANE PROTEIN YBAN"/>
    <property type="match status" value="1"/>
</dbReference>
<evidence type="ECO:0000256" key="1">
    <source>
        <dbReference type="SAM" id="Phobius"/>
    </source>
</evidence>
<evidence type="ECO:0000313" key="3">
    <source>
        <dbReference type="Proteomes" id="UP001273136"/>
    </source>
</evidence>
<sequence length="122" mass="13551">MTFKHQCLKLAGIILLVIGAVGIVVPVLPTTPFVILAAACFSLSSPEIAAWLEKNRYFGPYIEHHRNKSGVPLRQKITALVFLWAMLCISMIVVQKLFVIVILCLVGVLVTLHLVLMKTRKN</sequence>
<comment type="caution">
    <text evidence="2">The sequence shown here is derived from an EMBL/GenBank/DDBJ whole genome shotgun (WGS) entry which is preliminary data.</text>
</comment>
<dbReference type="PANTHER" id="PTHR35813">
    <property type="entry name" value="INNER MEMBRANE PROTEIN YBAN"/>
    <property type="match status" value="1"/>
</dbReference>
<accession>A0AAE4MBQ8</accession>
<feature type="transmembrane region" description="Helical" evidence="1">
    <location>
        <begin position="98"/>
        <end position="116"/>
    </location>
</feature>
<keyword evidence="1" id="KW-0472">Membrane</keyword>
<gene>
    <name evidence="2" type="ORF">McpAg1_11870</name>
</gene>
<dbReference type="PIRSF" id="PIRSF016789">
    <property type="entry name" value="DUF454"/>
    <property type="match status" value="1"/>
</dbReference>
<feature type="transmembrane region" description="Helical" evidence="1">
    <location>
        <begin position="33"/>
        <end position="52"/>
    </location>
</feature>
<organism evidence="2 3">
    <name type="scientific">Methanorbis furvi</name>
    <dbReference type="NCBI Taxonomy" id="3028299"/>
    <lineage>
        <taxon>Archaea</taxon>
        <taxon>Methanobacteriati</taxon>
        <taxon>Methanobacteriota</taxon>
        <taxon>Stenosarchaea group</taxon>
        <taxon>Methanomicrobia</taxon>
        <taxon>Methanomicrobiales</taxon>
        <taxon>Methanocorpusculaceae</taxon>
        <taxon>Methanorbis</taxon>
    </lineage>
</organism>
<keyword evidence="1" id="KW-0812">Transmembrane</keyword>
<keyword evidence="3" id="KW-1185">Reference proteome</keyword>
<protein>
    <recommendedName>
        <fullName evidence="4">DUF454 domain-containing protein</fullName>
    </recommendedName>
</protein>
<dbReference type="RefSeq" id="WP_338094370.1">
    <property type="nucleotide sequence ID" value="NZ_JAWDKA010000005.1"/>
</dbReference>
<keyword evidence="1" id="KW-1133">Transmembrane helix</keyword>
<feature type="transmembrane region" description="Helical" evidence="1">
    <location>
        <begin position="7"/>
        <end position="27"/>
    </location>
</feature>
<dbReference type="Pfam" id="PF04304">
    <property type="entry name" value="DUF454"/>
    <property type="match status" value="1"/>
</dbReference>
<dbReference type="GO" id="GO:0005886">
    <property type="term" value="C:plasma membrane"/>
    <property type="evidence" value="ECO:0007669"/>
    <property type="project" value="TreeGrafter"/>
</dbReference>
<evidence type="ECO:0000313" key="2">
    <source>
        <dbReference type="EMBL" id="MDV0441970.1"/>
    </source>
</evidence>